<proteinExistence type="predicted"/>
<keyword evidence="1" id="KW-0238">DNA-binding</keyword>
<dbReference type="SMART" id="SM00674">
    <property type="entry name" value="CENPB"/>
    <property type="match status" value="1"/>
</dbReference>
<evidence type="ECO:0000256" key="2">
    <source>
        <dbReference type="SAM" id="MobiDB-lite"/>
    </source>
</evidence>
<sequence>MESRLDVPRLGRLPRANLEQKIMILNHFHSSKRPQSETVEFFRERFSISTSSFSEWLKNEQDLRERYNMARTVDGPTGEMMRQTKRKSRFKYDRINKAMYEFVQKKLAANEPLTEPVMREYWSQMAHKFGVEDPKRLDSFSHGWLSTFKRRHGLDRHIEGVRSPPGNSNGGAGNGSNTSIRNMVNGESVGRNRIGQLDGVDTVDPKVGLHDGFSTTGGPDTGADYGIPSIETAASGQADRFTPYEVSQLLNQDPTGSSAVIPPLGRRYTQRQTSQQPQQPQQTGQQPQSQQSQQQSQSQVQQPQTQSQQQSQALQNQVQQVQQPHPGYHINQLNSFLPLENQVNRSISQQTTTHPNLSHPSQLTSDFISVSDMERFVYMWGDRFFQQNSVSFPKSKEIFEQFKSKFFEERITWHQRATSGTSTVDEFFLRNRR</sequence>
<evidence type="ECO:0000256" key="1">
    <source>
        <dbReference type="ARBA" id="ARBA00023125"/>
    </source>
</evidence>
<feature type="region of interest" description="Disordered" evidence="2">
    <location>
        <begin position="157"/>
        <end position="228"/>
    </location>
</feature>
<dbReference type="RefSeq" id="XP_022456247.1">
    <property type="nucleotide sequence ID" value="XM_022604705.1"/>
</dbReference>
<dbReference type="HOGENOM" id="CLU_035341_0_0_1"/>
<organism evidence="4 5">
    <name type="scientific">Kuraishia capsulata CBS 1993</name>
    <dbReference type="NCBI Taxonomy" id="1382522"/>
    <lineage>
        <taxon>Eukaryota</taxon>
        <taxon>Fungi</taxon>
        <taxon>Dikarya</taxon>
        <taxon>Ascomycota</taxon>
        <taxon>Saccharomycotina</taxon>
        <taxon>Pichiomycetes</taxon>
        <taxon>Pichiales</taxon>
        <taxon>Pichiaceae</taxon>
        <taxon>Kuraishia</taxon>
    </lineage>
</organism>
<feature type="compositionally biased region" description="Low complexity" evidence="2">
    <location>
        <begin position="270"/>
        <end position="323"/>
    </location>
</feature>
<dbReference type="InterPro" id="IPR009057">
    <property type="entry name" value="Homeodomain-like_sf"/>
</dbReference>
<dbReference type="EMBL" id="HG793125">
    <property type="protein sequence ID" value="CDK24230.1"/>
    <property type="molecule type" value="Genomic_DNA"/>
</dbReference>
<dbReference type="PROSITE" id="PS51253">
    <property type="entry name" value="HTH_CENPB"/>
    <property type="match status" value="1"/>
</dbReference>
<evidence type="ECO:0000313" key="4">
    <source>
        <dbReference type="EMBL" id="CDK24230.1"/>
    </source>
</evidence>
<dbReference type="AlphaFoldDB" id="W6MQR3"/>
<feature type="region of interest" description="Disordered" evidence="2">
    <location>
        <begin position="268"/>
        <end position="323"/>
    </location>
</feature>
<dbReference type="Proteomes" id="UP000019384">
    <property type="component" value="Unassembled WGS sequence"/>
</dbReference>
<dbReference type="GeneID" id="34517635"/>
<dbReference type="OrthoDB" id="2507562at2759"/>
<reference evidence="4" key="1">
    <citation type="submission" date="2013-12" db="EMBL/GenBank/DDBJ databases">
        <authorList>
            <person name="Genoscope - CEA"/>
        </authorList>
    </citation>
    <scope>NUCLEOTIDE SEQUENCE</scope>
    <source>
        <strain evidence="4">CBS 1993</strain>
    </source>
</reference>
<feature type="domain" description="HTH CENPB-type" evidence="3">
    <location>
        <begin position="83"/>
        <end position="158"/>
    </location>
</feature>
<keyword evidence="5" id="KW-1185">Reference proteome</keyword>
<gene>
    <name evidence="4" type="ORF">KUCA_T00000190001</name>
</gene>
<accession>W6MQR3</accession>
<dbReference type="GO" id="GO:0003677">
    <property type="term" value="F:DNA binding"/>
    <property type="evidence" value="ECO:0007669"/>
    <property type="project" value="UniProtKB-KW"/>
</dbReference>
<reference evidence="4" key="2">
    <citation type="submission" date="2014-02" db="EMBL/GenBank/DDBJ databases">
        <title>Complete DNA sequence of /Kuraishia capsulata/ illustrates novel genomic features among budding yeasts (/Saccharomycotina/).</title>
        <authorList>
            <person name="Morales L."/>
            <person name="Noel B."/>
            <person name="Porcel B."/>
            <person name="Marcet-Houben M."/>
            <person name="Hullo M-F."/>
            <person name="Sacerdot C."/>
            <person name="Tekaia F."/>
            <person name="Leh-Louis V."/>
            <person name="Despons L."/>
            <person name="Khanna V."/>
            <person name="Aury J-M."/>
            <person name="Barbe V."/>
            <person name="Couloux A."/>
            <person name="Labadie K."/>
            <person name="Pelletier E."/>
            <person name="Souciet J-L."/>
            <person name="Boekhout T."/>
            <person name="Gabaldon T."/>
            <person name="Wincker P."/>
            <person name="Dujon B."/>
        </authorList>
    </citation>
    <scope>NUCLEOTIDE SEQUENCE</scope>
    <source>
        <strain evidence="4">CBS 1993</strain>
    </source>
</reference>
<dbReference type="InterPro" id="IPR006600">
    <property type="entry name" value="HTH_CenpB_DNA-bd_dom"/>
</dbReference>
<dbReference type="STRING" id="1382522.W6MQR3"/>
<evidence type="ECO:0000313" key="5">
    <source>
        <dbReference type="Proteomes" id="UP000019384"/>
    </source>
</evidence>
<dbReference type="Pfam" id="PF03221">
    <property type="entry name" value="HTH_Tnp_Tc5"/>
    <property type="match status" value="1"/>
</dbReference>
<protein>
    <recommendedName>
        <fullName evidence="3">HTH CENPB-type domain-containing protein</fullName>
    </recommendedName>
</protein>
<evidence type="ECO:0000259" key="3">
    <source>
        <dbReference type="PROSITE" id="PS51253"/>
    </source>
</evidence>
<name>W6MQR3_9ASCO</name>
<dbReference type="SUPFAM" id="SSF46689">
    <property type="entry name" value="Homeodomain-like"/>
    <property type="match status" value="1"/>
</dbReference>
<dbReference type="Gene3D" id="1.10.10.60">
    <property type="entry name" value="Homeodomain-like"/>
    <property type="match status" value="1"/>
</dbReference>